<dbReference type="EMBL" id="NJHN03000035">
    <property type="protein sequence ID" value="KAH9422858.1"/>
    <property type="molecule type" value="Genomic_DNA"/>
</dbReference>
<keyword evidence="1" id="KW-0812">Transmembrane</keyword>
<evidence type="ECO:0000313" key="2">
    <source>
        <dbReference type="EMBL" id="KAH9422858.1"/>
    </source>
</evidence>
<keyword evidence="1" id="KW-1133">Transmembrane helix</keyword>
<name>A0ABQ8JJU1_DERPT</name>
<sequence>MAATVGYPVCPPAVMRIDAEFWAVTGGLVLAVALENLPTLISVVRLFTFCVIKSLPLSSFDLFDGVDAFKIALDNFADFGKDLGWVAFVVLIIHSFSSSFALSYSDSPAFDVDVLRSSGSLS</sequence>
<comment type="caution">
    <text evidence="2">The sequence shown here is derived from an EMBL/GenBank/DDBJ whole genome shotgun (WGS) entry which is preliminary data.</text>
</comment>
<accession>A0ABQ8JJU1</accession>
<gene>
    <name evidence="2" type="ORF">DERP_008121</name>
</gene>
<dbReference type="Proteomes" id="UP000887458">
    <property type="component" value="Unassembled WGS sequence"/>
</dbReference>
<protein>
    <submittedName>
        <fullName evidence="2">Uncharacterized protein</fullName>
    </submittedName>
</protein>
<organism evidence="2 3">
    <name type="scientific">Dermatophagoides pteronyssinus</name>
    <name type="common">European house dust mite</name>
    <dbReference type="NCBI Taxonomy" id="6956"/>
    <lineage>
        <taxon>Eukaryota</taxon>
        <taxon>Metazoa</taxon>
        <taxon>Ecdysozoa</taxon>
        <taxon>Arthropoda</taxon>
        <taxon>Chelicerata</taxon>
        <taxon>Arachnida</taxon>
        <taxon>Acari</taxon>
        <taxon>Acariformes</taxon>
        <taxon>Sarcoptiformes</taxon>
        <taxon>Astigmata</taxon>
        <taxon>Psoroptidia</taxon>
        <taxon>Analgoidea</taxon>
        <taxon>Pyroglyphidae</taxon>
        <taxon>Dermatophagoidinae</taxon>
        <taxon>Dermatophagoides</taxon>
    </lineage>
</organism>
<keyword evidence="3" id="KW-1185">Reference proteome</keyword>
<proteinExistence type="predicted"/>
<evidence type="ECO:0000256" key="1">
    <source>
        <dbReference type="SAM" id="Phobius"/>
    </source>
</evidence>
<feature type="transmembrane region" description="Helical" evidence="1">
    <location>
        <begin position="21"/>
        <end position="47"/>
    </location>
</feature>
<reference evidence="2 3" key="2">
    <citation type="journal article" date="2022" name="Mol. Biol. Evol.">
        <title>Comparative Genomics Reveals Insights into the Divergent Evolution of Astigmatic Mites and Household Pest Adaptations.</title>
        <authorList>
            <person name="Xiong Q."/>
            <person name="Wan A.T."/>
            <person name="Liu X."/>
            <person name="Fung C.S."/>
            <person name="Xiao X."/>
            <person name="Malainual N."/>
            <person name="Hou J."/>
            <person name="Wang L."/>
            <person name="Wang M."/>
            <person name="Yang K.Y."/>
            <person name="Cui Y."/>
            <person name="Leung E.L."/>
            <person name="Nong W."/>
            <person name="Shin S.K."/>
            <person name="Au S.W."/>
            <person name="Jeong K.Y."/>
            <person name="Chew F.T."/>
            <person name="Hui J.H."/>
            <person name="Leung T.F."/>
            <person name="Tungtrongchitr A."/>
            <person name="Zhong N."/>
            <person name="Liu Z."/>
            <person name="Tsui S.K."/>
        </authorList>
    </citation>
    <scope>NUCLEOTIDE SEQUENCE [LARGE SCALE GENOMIC DNA]</scope>
    <source>
        <strain evidence="2">Derp</strain>
    </source>
</reference>
<reference evidence="2 3" key="1">
    <citation type="journal article" date="2018" name="J. Allergy Clin. Immunol.">
        <title>High-quality assembly of Dermatophagoides pteronyssinus genome and transcriptome reveals a wide range of novel allergens.</title>
        <authorList>
            <person name="Liu X.Y."/>
            <person name="Yang K.Y."/>
            <person name="Wang M.Q."/>
            <person name="Kwok J.S."/>
            <person name="Zeng X."/>
            <person name="Yang Z."/>
            <person name="Xiao X.J."/>
            <person name="Lau C.P."/>
            <person name="Li Y."/>
            <person name="Huang Z.M."/>
            <person name="Ba J.G."/>
            <person name="Yim A.K."/>
            <person name="Ouyang C.Y."/>
            <person name="Ngai S.M."/>
            <person name="Chan T.F."/>
            <person name="Leung E.L."/>
            <person name="Liu L."/>
            <person name="Liu Z.G."/>
            <person name="Tsui S.K."/>
        </authorList>
    </citation>
    <scope>NUCLEOTIDE SEQUENCE [LARGE SCALE GENOMIC DNA]</scope>
    <source>
        <strain evidence="2">Derp</strain>
    </source>
</reference>
<evidence type="ECO:0000313" key="3">
    <source>
        <dbReference type="Proteomes" id="UP000887458"/>
    </source>
</evidence>
<keyword evidence="1" id="KW-0472">Membrane</keyword>
<feature type="transmembrane region" description="Helical" evidence="1">
    <location>
        <begin position="83"/>
        <end position="104"/>
    </location>
</feature>